<sequence length="75" mass="7654">MTLNAHVPARTAGEIAASAQALASPMFLLGARLQDLGKALQRAETTIGELTAFAEASGLSISIKVVEGSARADES</sequence>
<gene>
    <name evidence="1" type="ORF">F1C79_17495</name>
</gene>
<dbReference type="Proteomes" id="UP000326659">
    <property type="component" value="Chromosome"/>
</dbReference>
<proteinExistence type="predicted"/>
<organism evidence="1 2">
    <name type="scientific">Pseudomonas denitrificans</name>
    <dbReference type="NCBI Taxonomy" id="43306"/>
    <lineage>
        <taxon>Bacteria</taxon>
        <taxon>Pseudomonadati</taxon>
        <taxon>Pseudomonadota</taxon>
        <taxon>Gammaproteobacteria</taxon>
        <taxon>Pseudomonadales</taxon>
        <taxon>Pseudomonadaceae</taxon>
        <taxon>Halopseudomonas</taxon>
    </lineage>
</organism>
<dbReference type="KEGG" id="pden:F1C79_17495"/>
<reference evidence="1 2" key="1">
    <citation type="submission" date="2019-09" db="EMBL/GenBank/DDBJ databases">
        <title>Prosopis cineraria nodule microbiome.</title>
        <authorList>
            <person name="Chaluvadi S.R."/>
            <person name="Ali R."/>
            <person name="Wang X."/>
        </authorList>
    </citation>
    <scope>NUCLEOTIDE SEQUENCE [LARGE SCALE GENOMIC DNA]</scope>
    <source>
        <strain evidence="1 2">BG1</strain>
    </source>
</reference>
<name>A0A9X7R5A5_PSEDE</name>
<accession>A0A9X7R5A5</accession>
<dbReference type="EMBL" id="CP043626">
    <property type="protein sequence ID" value="QEY73251.1"/>
    <property type="molecule type" value="Genomic_DNA"/>
</dbReference>
<evidence type="ECO:0000313" key="2">
    <source>
        <dbReference type="Proteomes" id="UP000326659"/>
    </source>
</evidence>
<dbReference type="AlphaFoldDB" id="A0A9X7R5A5"/>
<protein>
    <submittedName>
        <fullName evidence="1">Uncharacterized protein</fullName>
    </submittedName>
</protein>
<dbReference type="RefSeq" id="WP_151188135.1">
    <property type="nucleotide sequence ID" value="NZ_CP043626.1"/>
</dbReference>
<evidence type="ECO:0000313" key="1">
    <source>
        <dbReference type="EMBL" id="QEY73251.1"/>
    </source>
</evidence>
<keyword evidence="2" id="KW-1185">Reference proteome</keyword>